<dbReference type="EMBL" id="AP011948">
    <property type="protein sequence ID" value="BAM41367.1"/>
    <property type="molecule type" value="Genomic_DNA"/>
</dbReference>
<dbReference type="Proteomes" id="UP000003786">
    <property type="component" value="Chromosome 3"/>
</dbReference>
<dbReference type="KEGG" id="tot:TOT_030000629"/>
<sequence length="41" mass="4732">MKMYMVFNLNSRILYNVCLDGLGATWKNMKVDGIKRHASVI</sequence>
<keyword evidence="2" id="KW-1185">Reference proteome</keyword>
<evidence type="ECO:0000313" key="2">
    <source>
        <dbReference type="Proteomes" id="UP000003786"/>
    </source>
</evidence>
<name>J4CDL8_THEOR</name>
<protein>
    <submittedName>
        <fullName evidence="1">Uncharacterized protein</fullName>
    </submittedName>
</protein>
<accession>J4CDL8</accession>
<organism evidence="1 2">
    <name type="scientific">Theileria orientalis strain Shintoku</name>
    <dbReference type="NCBI Taxonomy" id="869250"/>
    <lineage>
        <taxon>Eukaryota</taxon>
        <taxon>Sar</taxon>
        <taxon>Alveolata</taxon>
        <taxon>Apicomplexa</taxon>
        <taxon>Aconoidasida</taxon>
        <taxon>Piroplasmida</taxon>
        <taxon>Theileriidae</taxon>
        <taxon>Theileria</taxon>
    </lineage>
</organism>
<gene>
    <name evidence="1" type="ORF">TOT_030000629</name>
</gene>
<proteinExistence type="predicted"/>
<dbReference type="VEuPathDB" id="PiroplasmaDB:TOT_030000629"/>
<reference evidence="1 2" key="1">
    <citation type="journal article" date="2012" name="MBio">
        <title>Comparative genome analysis of three eukaryotic parasites with differing abilities to transform leukocytes reveals key mediators of Theileria-induced leukocyte transformation.</title>
        <authorList>
            <person name="Hayashida K."/>
            <person name="Hara Y."/>
            <person name="Abe T."/>
            <person name="Yamasaki C."/>
            <person name="Toyoda A."/>
            <person name="Kosuge T."/>
            <person name="Suzuki Y."/>
            <person name="Sato Y."/>
            <person name="Kawashima S."/>
            <person name="Katayama T."/>
            <person name="Wakaguri H."/>
            <person name="Inoue N."/>
            <person name="Homma K."/>
            <person name="Tada-Umezaki M."/>
            <person name="Yagi Y."/>
            <person name="Fujii Y."/>
            <person name="Habara T."/>
            <person name="Kanehisa M."/>
            <person name="Watanabe H."/>
            <person name="Ito K."/>
            <person name="Gojobori T."/>
            <person name="Sugawara H."/>
            <person name="Imanishi T."/>
            <person name="Weir W."/>
            <person name="Gardner M."/>
            <person name="Pain A."/>
            <person name="Shiels B."/>
            <person name="Hattori M."/>
            <person name="Nene V."/>
            <person name="Sugimoto C."/>
        </authorList>
    </citation>
    <scope>NUCLEOTIDE SEQUENCE [LARGE SCALE GENOMIC DNA]</scope>
    <source>
        <strain evidence="1 2">Shintoku</strain>
    </source>
</reference>
<dbReference type="RefSeq" id="XP_009691668.1">
    <property type="nucleotide sequence ID" value="XM_009693373.1"/>
</dbReference>
<evidence type="ECO:0000313" key="1">
    <source>
        <dbReference type="EMBL" id="BAM41367.1"/>
    </source>
</evidence>
<dbReference type="AlphaFoldDB" id="J4CDL8"/>
<dbReference type="GeneID" id="20715793"/>